<dbReference type="InterPro" id="IPR036527">
    <property type="entry name" value="SCP2_sterol-bd_dom_sf"/>
</dbReference>
<reference evidence="1 2" key="1">
    <citation type="submission" date="2023-08" db="EMBL/GenBank/DDBJ databases">
        <title>Genome sequencing of the thermostable Gram positive bacteria Geobacillus proteiniphilus strain T-6.</title>
        <authorList>
            <person name="Shulami S."/>
            <person name="Shoham Y."/>
        </authorList>
    </citation>
    <scope>NUCLEOTIDE SEQUENCE [LARGE SCALE GENOMIC DNA]</scope>
    <source>
        <strain evidence="1 2">T-6</strain>
    </source>
</reference>
<dbReference type="Gene3D" id="3.30.1050.10">
    <property type="entry name" value="SCP2 sterol-binding domain"/>
    <property type="match status" value="1"/>
</dbReference>
<dbReference type="EMBL" id="CP133076">
    <property type="protein sequence ID" value="WMJ16860.1"/>
    <property type="molecule type" value="Genomic_DNA"/>
</dbReference>
<accession>A0ABY9MGQ7</accession>
<dbReference type="RefSeq" id="WP_307898762.1">
    <property type="nucleotide sequence ID" value="NZ_CP133076.1"/>
</dbReference>
<gene>
    <name evidence="1" type="ORF">RA955_01660</name>
</gene>
<name>A0ABY9MGQ7_9BACL</name>
<evidence type="ECO:0000313" key="2">
    <source>
        <dbReference type="Proteomes" id="UP001223761"/>
    </source>
</evidence>
<protein>
    <recommendedName>
        <fullName evidence="3">SCP2 domain-containing protein</fullName>
    </recommendedName>
</protein>
<organism evidence="1 2">
    <name type="scientific">Geobacillus proteiniphilus</name>
    <dbReference type="NCBI Taxonomy" id="860353"/>
    <lineage>
        <taxon>Bacteria</taxon>
        <taxon>Bacillati</taxon>
        <taxon>Bacillota</taxon>
        <taxon>Bacilli</taxon>
        <taxon>Bacillales</taxon>
        <taxon>Anoxybacillaceae</taxon>
        <taxon>Geobacillus</taxon>
    </lineage>
</organism>
<sequence length="174" mass="20005">MTVPVFHDANHLYRVIGEFMMIPARERTWEELRSWWGSHPSYQEHGDELTQINRIGTDISRSGIAVVFAITQPEAMISIDAKRTKETEKYTVLLGEEIARPDIRIETSGDVAHQFWGGNIQLPFALLTGKMKAKGSKMKALQLVPRIVPAFPLYWRYLELIGEQDLLRALQTRR</sequence>
<evidence type="ECO:0000313" key="1">
    <source>
        <dbReference type="EMBL" id="WMJ16860.1"/>
    </source>
</evidence>
<keyword evidence="2" id="KW-1185">Reference proteome</keyword>
<dbReference type="Proteomes" id="UP001223761">
    <property type="component" value="Chromosome"/>
</dbReference>
<evidence type="ECO:0008006" key="3">
    <source>
        <dbReference type="Google" id="ProtNLM"/>
    </source>
</evidence>
<proteinExistence type="predicted"/>
<dbReference type="SUPFAM" id="SSF55718">
    <property type="entry name" value="SCP-like"/>
    <property type="match status" value="1"/>
</dbReference>